<dbReference type="Proteomes" id="UP000253490">
    <property type="component" value="Unassembled WGS sequence"/>
</dbReference>
<evidence type="ECO:0000313" key="2">
    <source>
        <dbReference type="EMBL" id="RBP68298.1"/>
    </source>
</evidence>
<accession>A0A366IEG2</accession>
<feature type="transmembrane region" description="Helical" evidence="1">
    <location>
        <begin position="6"/>
        <end position="28"/>
    </location>
</feature>
<dbReference type="InterPro" id="IPR007395">
    <property type="entry name" value="Zn_peptidase_2"/>
</dbReference>
<dbReference type="EMBL" id="QNRX01000003">
    <property type="protein sequence ID" value="RBP68298.1"/>
    <property type="molecule type" value="Genomic_DNA"/>
</dbReference>
<keyword evidence="1" id="KW-0472">Membrane</keyword>
<protein>
    <recommendedName>
        <fullName evidence="4">Zn-dependent protease</fullName>
    </recommendedName>
</protein>
<keyword evidence="1" id="KW-1133">Transmembrane helix</keyword>
<comment type="caution">
    <text evidence="2">The sequence shown here is derived from an EMBL/GenBank/DDBJ whole genome shotgun (WGS) entry which is preliminary data.</text>
</comment>
<keyword evidence="3" id="KW-1185">Reference proteome</keyword>
<name>A0A366IEG2_9FIRM</name>
<sequence length="229" mass="25038">MIFPYFSDYTMIILIPGLILAAFAQWNVSSTYNKYLRVANSRGITGAETARKLLINNGITDVSVELVGGKLSDHYDPRKKVLRLSHEVYNGRSVASVSIAAHEVGHAIQHNIGYAPLKLRSAIAPVAALASNSAWYLFIIGLFFNFAGLMELGIVFFTGAILFNIITLPVEFNASQRAIAQLDQNAILYDEDGPGARRVLNAAALTYVAATIMSFLQLLRMLALKGSRD</sequence>
<organism evidence="2 3">
    <name type="scientific">Alkalibaculum bacchi</name>
    <dbReference type="NCBI Taxonomy" id="645887"/>
    <lineage>
        <taxon>Bacteria</taxon>
        <taxon>Bacillati</taxon>
        <taxon>Bacillota</taxon>
        <taxon>Clostridia</taxon>
        <taxon>Eubacteriales</taxon>
        <taxon>Eubacteriaceae</taxon>
        <taxon>Alkalibaculum</taxon>
    </lineage>
</organism>
<evidence type="ECO:0000313" key="3">
    <source>
        <dbReference type="Proteomes" id="UP000253490"/>
    </source>
</evidence>
<reference evidence="2 3" key="1">
    <citation type="submission" date="2018-06" db="EMBL/GenBank/DDBJ databases">
        <title>Genomic Encyclopedia of Type Strains, Phase IV (KMG-IV): sequencing the most valuable type-strain genomes for metagenomic binning, comparative biology and taxonomic classification.</title>
        <authorList>
            <person name="Goeker M."/>
        </authorList>
    </citation>
    <scope>NUCLEOTIDE SEQUENCE [LARGE SCALE GENOMIC DNA]</scope>
    <source>
        <strain evidence="2 3">DSM 22112</strain>
    </source>
</reference>
<dbReference type="PANTHER" id="PTHR36434:SF1">
    <property type="entry name" value="MEMBRANE PROTEASE YUGP-RELATED"/>
    <property type="match status" value="1"/>
</dbReference>
<dbReference type="Pfam" id="PF04298">
    <property type="entry name" value="Zn_peptidase_2"/>
    <property type="match status" value="1"/>
</dbReference>
<gene>
    <name evidence="2" type="ORF">DES36_10359</name>
</gene>
<keyword evidence="1" id="KW-0812">Transmembrane</keyword>
<feature type="transmembrane region" description="Helical" evidence="1">
    <location>
        <begin position="199"/>
        <end position="219"/>
    </location>
</feature>
<dbReference type="AlphaFoldDB" id="A0A366IEG2"/>
<evidence type="ECO:0000256" key="1">
    <source>
        <dbReference type="SAM" id="Phobius"/>
    </source>
</evidence>
<evidence type="ECO:0008006" key="4">
    <source>
        <dbReference type="Google" id="ProtNLM"/>
    </source>
</evidence>
<dbReference type="RefSeq" id="WP_113919733.1">
    <property type="nucleotide sequence ID" value="NZ_QNRX01000003.1"/>
</dbReference>
<proteinExistence type="predicted"/>
<dbReference type="OrthoDB" id="9784298at2"/>
<dbReference type="PANTHER" id="PTHR36434">
    <property type="entry name" value="MEMBRANE PROTEASE YUGP-RELATED"/>
    <property type="match status" value="1"/>
</dbReference>
<feature type="transmembrane region" description="Helical" evidence="1">
    <location>
        <begin position="135"/>
        <end position="166"/>
    </location>
</feature>